<evidence type="ECO:0000256" key="1">
    <source>
        <dbReference type="ARBA" id="ARBA00022908"/>
    </source>
</evidence>
<dbReference type="GO" id="GO:0003677">
    <property type="term" value="F:DNA binding"/>
    <property type="evidence" value="ECO:0007669"/>
    <property type="project" value="InterPro"/>
</dbReference>
<name>A0A365QIS7_9BURK</name>
<accession>A0A365QIS7</accession>
<evidence type="ECO:0000313" key="5">
    <source>
        <dbReference type="Proteomes" id="UP000252458"/>
    </source>
</evidence>
<dbReference type="GO" id="GO:0015074">
    <property type="term" value="P:DNA integration"/>
    <property type="evidence" value="ECO:0007669"/>
    <property type="project" value="UniProtKB-KW"/>
</dbReference>
<organism evidence="4 5">
    <name type="scientific">Burkholderia reimsis</name>
    <dbReference type="NCBI Taxonomy" id="2234132"/>
    <lineage>
        <taxon>Bacteria</taxon>
        <taxon>Pseudomonadati</taxon>
        <taxon>Pseudomonadota</taxon>
        <taxon>Betaproteobacteria</taxon>
        <taxon>Burkholderiales</taxon>
        <taxon>Burkholderiaceae</taxon>
        <taxon>Burkholderia</taxon>
    </lineage>
</organism>
<evidence type="ECO:0000313" key="4">
    <source>
        <dbReference type="EMBL" id="RBB32370.1"/>
    </source>
</evidence>
<keyword evidence="5" id="KW-1185">Reference proteome</keyword>
<protein>
    <submittedName>
        <fullName evidence="4">Integrase</fullName>
    </submittedName>
</protein>
<keyword evidence="1" id="KW-0229">DNA integration</keyword>
<dbReference type="SUPFAM" id="SSF56349">
    <property type="entry name" value="DNA breaking-rejoining enzymes"/>
    <property type="match status" value="1"/>
</dbReference>
<dbReference type="PANTHER" id="PTHR30349">
    <property type="entry name" value="PHAGE INTEGRASE-RELATED"/>
    <property type="match status" value="1"/>
</dbReference>
<dbReference type="InterPro" id="IPR013762">
    <property type="entry name" value="Integrase-like_cat_sf"/>
</dbReference>
<dbReference type="PANTHER" id="PTHR30349:SF90">
    <property type="entry name" value="TYROSINE RECOMBINASE XERD"/>
    <property type="match status" value="1"/>
</dbReference>
<dbReference type="CDD" id="cd01188">
    <property type="entry name" value="INT_RitA_C_like"/>
    <property type="match status" value="1"/>
</dbReference>
<dbReference type="InterPro" id="IPR002104">
    <property type="entry name" value="Integrase_catalytic"/>
</dbReference>
<dbReference type="Gene3D" id="1.10.443.10">
    <property type="entry name" value="Intergrase catalytic core"/>
    <property type="match status" value="1"/>
</dbReference>
<proteinExistence type="predicted"/>
<feature type="domain" description="Tyr recombinase" evidence="3">
    <location>
        <begin position="227"/>
        <end position="411"/>
    </location>
</feature>
<dbReference type="RefSeq" id="WP_113047874.1">
    <property type="nucleotide sequence ID" value="NZ_QMFZ01000061.1"/>
</dbReference>
<dbReference type="Proteomes" id="UP000252458">
    <property type="component" value="Unassembled WGS sequence"/>
</dbReference>
<keyword evidence="2" id="KW-0233">DNA recombination</keyword>
<dbReference type="EMBL" id="QMFZ01000061">
    <property type="protein sequence ID" value="RBB32370.1"/>
    <property type="molecule type" value="Genomic_DNA"/>
</dbReference>
<dbReference type="GO" id="GO:0006310">
    <property type="term" value="P:DNA recombination"/>
    <property type="evidence" value="ECO:0007669"/>
    <property type="project" value="UniProtKB-KW"/>
</dbReference>
<evidence type="ECO:0000259" key="3">
    <source>
        <dbReference type="PROSITE" id="PS51898"/>
    </source>
</evidence>
<sequence>MSTDACLNRLARRDWLIYGPLNQFLDSYIGELERLRYARGTVGAYLRCLAHFSYWMRRERLSARDIDGALVEHFIRHHLPVCRCPEPCRSVVSEMRAALHHLLALPYYADVIPATSPGPLADELHNFHEYLRDTCGLARSTCVYRVRHLEAFFASCMPDDFAGFINLTMPAVDSFLTGLARQHWKPSSLGVICTSLRSYLRFRALQGDDTRLAVSTLPVIANWPHRKPPKVLSDIQLEHFLQAFDVNIPSGMRDYAIARCILDLGLRGDEATRLTLDAIDWRRGIVTLRHTKSQRAQRMPLPEQAGAALAQYLRAGRPLTDSRFVFVRHRAPFGVPLSVAAIRNAMNRAFARCNLDDQFCNTHVLRRSTATRLQRANVSIKEIADLLRHRSLDTARVYARVDIERLREVALSWPGSTT</sequence>
<reference evidence="4 5" key="1">
    <citation type="submission" date="2018-06" db="EMBL/GenBank/DDBJ databases">
        <title>Draft genome sequence of Burkholderia reimsis strain BE51 isolated from a French agricultural soil.</title>
        <authorList>
            <person name="Esmaeel Q."/>
        </authorList>
    </citation>
    <scope>NUCLEOTIDE SEQUENCE [LARGE SCALE GENOMIC DNA]</scope>
    <source>
        <strain evidence="4 5">BE51</strain>
    </source>
</reference>
<dbReference type="PROSITE" id="PS51898">
    <property type="entry name" value="TYR_RECOMBINASE"/>
    <property type="match status" value="1"/>
</dbReference>
<comment type="caution">
    <text evidence="4">The sequence shown here is derived from an EMBL/GenBank/DDBJ whole genome shotgun (WGS) entry which is preliminary data.</text>
</comment>
<dbReference type="Pfam" id="PF00589">
    <property type="entry name" value="Phage_integrase"/>
    <property type="match status" value="1"/>
</dbReference>
<dbReference type="InterPro" id="IPR050090">
    <property type="entry name" value="Tyrosine_recombinase_XerCD"/>
</dbReference>
<gene>
    <name evidence="4" type="ORF">DPV79_38630</name>
</gene>
<dbReference type="InterPro" id="IPR011010">
    <property type="entry name" value="DNA_brk_join_enz"/>
</dbReference>
<evidence type="ECO:0000256" key="2">
    <source>
        <dbReference type="ARBA" id="ARBA00023172"/>
    </source>
</evidence>
<dbReference type="AlphaFoldDB" id="A0A365QIS7"/>